<evidence type="ECO:0000313" key="3">
    <source>
        <dbReference type="EMBL" id="PUZ72078.1"/>
    </source>
</evidence>
<protein>
    <submittedName>
        <fullName evidence="3">Uncharacterized protein</fullName>
    </submittedName>
</protein>
<proteinExistence type="inferred from homology"/>
<gene>
    <name evidence="3" type="ORF">GQ55_2G364400</name>
</gene>
<sequence>MLPFAIDVAEELGVPGISFRAASACSFLAYLTVPELFEHADLPSPGGGGLDKPVLESFVRRRDLPRLEAAVEGVPTVCWPCNIDQKTNSAGPPAGERRVEDGAGHEGRVRQGRRGEDGEGGHGVRRDQGGGLFQQKKKIRGAVRALAEQVRRDMAEAGSSATEFQRLVGFISELSASPPPTQTPDPGL</sequence>
<dbReference type="Gramene" id="PUZ72078">
    <property type="protein sequence ID" value="PUZ72078"/>
    <property type="gene ID" value="GQ55_2G364400"/>
</dbReference>
<accession>A0A2T7EW86</accession>
<keyword evidence="4" id="KW-1185">Reference proteome</keyword>
<feature type="compositionally biased region" description="Basic and acidic residues" evidence="2">
    <location>
        <begin position="95"/>
        <end position="128"/>
    </location>
</feature>
<dbReference type="AlphaFoldDB" id="A0A2T7EW86"/>
<comment type="similarity">
    <text evidence="1">Belongs to the UDP-glycosyltransferase family.</text>
</comment>
<dbReference type="PANTHER" id="PTHR11926:SF1392">
    <property type="entry name" value="GLYCOSYLTRANSFERASE"/>
    <property type="match status" value="1"/>
</dbReference>
<evidence type="ECO:0000256" key="1">
    <source>
        <dbReference type="ARBA" id="ARBA00009995"/>
    </source>
</evidence>
<dbReference type="GO" id="GO:0080044">
    <property type="term" value="F:quercetin 7-O-glucosyltransferase activity"/>
    <property type="evidence" value="ECO:0007669"/>
    <property type="project" value="TreeGrafter"/>
</dbReference>
<evidence type="ECO:0000256" key="2">
    <source>
        <dbReference type="SAM" id="MobiDB-lite"/>
    </source>
</evidence>
<dbReference type="Gene3D" id="3.40.50.2000">
    <property type="entry name" value="Glycogen Phosphorylase B"/>
    <property type="match status" value="3"/>
</dbReference>
<reference evidence="3 4" key="1">
    <citation type="submission" date="2018-04" db="EMBL/GenBank/DDBJ databases">
        <title>WGS assembly of Panicum hallii var. hallii HAL2.</title>
        <authorList>
            <person name="Lovell J."/>
            <person name="Jenkins J."/>
            <person name="Lowry D."/>
            <person name="Mamidi S."/>
            <person name="Sreedasyam A."/>
            <person name="Weng X."/>
            <person name="Barry K."/>
            <person name="Bonette J."/>
            <person name="Campitelli B."/>
            <person name="Daum C."/>
            <person name="Gordon S."/>
            <person name="Gould B."/>
            <person name="Lipzen A."/>
            <person name="MacQueen A."/>
            <person name="Palacio-Mejia J."/>
            <person name="Plott C."/>
            <person name="Shakirov E."/>
            <person name="Shu S."/>
            <person name="Yoshinaga Y."/>
            <person name="Zane M."/>
            <person name="Rokhsar D."/>
            <person name="Grimwood J."/>
            <person name="Schmutz J."/>
            <person name="Juenger T."/>
        </authorList>
    </citation>
    <scope>NUCLEOTIDE SEQUENCE [LARGE SCALE GENOMIC DNA]</scope>
    <source>
        <strain evidence="4">cv. HAL2</strain>
    </source>
</reference>
<dbReference type="OrthoDB" id="690140at2759"/>
<name>A0A2T7EW86_9POAL</name>
<dbReference type="EMBL" id="CM009750">
    <property type="protein sequence ID" value="PUZ72078.1"/>
    <property type="molecule type" value="Genomic_DNA"/>
</dbReference>
<evidence type="ECO:0000313" key="4">
    <source>
        <dbReference type="Proteomes" id="UP000244336"/>
    </source>
</evidence>
<organism evidence="3 4">
    <name type="scientific">Panicum hallii var. hallii</name>
    <dbReference type="NCBI Taxonomy" id="1504633"/>
    <lineage>
        <taxon>Eukaryota</taxon>
        <taxon>Viridiplantae</taxon>
        <taxon>Streptophyta</taxon>
        <taxon>Embryophyta</taxon>
        <taxon>Tracheophyta</taxon>
        <taxon>Spermatophyta</taxon>
        <taxon>Magnoliopsida</taxon>
        <taxon>Liliopsida</taxon>
        <taxon>Poales</taxon>
        <taxon>Poaceae</taxon>
        <taxon>PACMAD clade</taxon>
        <taxon>Panicoideae</taxon>
        <taxon>Panicodae</taxon>
        <taxon>Paniceae</taxon>
        <taxon>Panicinae</taxon>
        <taxon>Panicum</taxon>
        <taxon>Panicum sect. Panicum</taxon>
    </lineage>
</organism>
<dbReference type="PANTHER" id="PTHR11926">
    <property type="entry name" value="GLUCOSYL/GLUCURONOSYL TRANSFERASES"/>
    <property type="match status" value="1"/>
</dbReference>
<dbReference type="STRING" id="1504633.A0A2T7EW86"/>
<dbReference type="SUPFAM" id="SSF53756">
    <property type="entry name" value="UDP-Glycosyltransferase/glycogen phosphorylase"/>
    <property type="match status" value="1"/>
</dbReference>
<dbReference type="Proteomes" id="UP000244336">
    <property type="component" value="Chromosome 2"/>
</dbReference>
<feature type="region of interest" description="Disordered" evidence="2">
    <location>
        <begin position="83"/>
        <end position="132"/>
    </location>
</feature>
<dbReference type="GO" id="GO:0080043">
    <property type="term" value="F:quercetin 3-O-glucosyltransferase activity"/>
    <property type="evidence" value="ECO:0007669"/>
    <property type="project" value="TreeGrafter"/>
</dbReference>